<dbReference type="SMART" id="SM00089">
    <property type="entry name" value="PKD"/>
    <property type="match status" value="6"/>
</dbReference>
<evidence type="ECO:0000313" key="3">
    <source>
        <dbReference type="EMBL" id="MDA3615174.1"/>
    </source>
</evidence>
<evidence type="ECO:0000256" key="1">
    <source>
        <dbReference type="SAM" id="Phobius"/>
    </source>
</evidence>
<dbReference type="SUPFAM" id="SSF49299">
    <property type="entry name" value="PKD domain"/>
    <property type="match status" value="5"/>
</dbReference>
<dbReference type="InterPro" id="IPR022409">
    <property type="entry name" value="PKD/Chitinase_dom"/>
</dbReference>
<dbReference type="Proteomes" id="UP001210231">
    <property type="component" value="Unassembled WGS sequence"/>
</dbReference>
<keyword evidence="1" id="KW-0472">Membrane</keyword>
<gene>
    <name evidence="3" type="ORF">O3P16_10180</name>
</gene>
<dbReference type="InterPro" id="IPR035986">
    <property type="entry name" value="PKD_dom_sf"/>
</dbReference>
<name>A0ABT4UK17_9BACT</name>
<dbReference type="CDD" id="cd00146">
    <property type="entry name" value="PKD"/>
    <property type="match status" value="4"/>
</dbReference>
<dbReference type="NCBIfam" id="TIGR04131">
    <property type="entry name" value="Bac_Flav_CTERM"/>
    <property type="match status" value="1"/>
</dbReference>
<feature type="transmembrane region" description="Helical" evidence="1">
    <location>
        <begin position="7"/>
        <end position="28"/>
    </location>
</feature>
<dbReference type="PROSITE" id="PS50093">
    <property type="entry name" value="PKD"/>
    <property type="match status" value="4"/>
</dbReference>
<accession>A0ABT4UK17</accession>
<dbReference type="Pfam" id="PF00801">
    <property type="entry name" value="PKD"/>
    <property type="match status" value="1"/>
</dbReference>
<protein>
    <submittedName>
        <fullName evidence="3">PKD domain-containing protein</fullName>
    </submittedName>
</protein>
<comment type="caution">
    <text evidence="3">The sequence shown here is derived from an EMBL/GenBank/DDBJ whole genome shotgun (WGS) entry which is preliminary data.</text>
</comment>
<proteinExistence type="predicted"/>
<dbReference type="InterPro" id="IPR000601">
    <property type="entry name" value="PKD_dom"/>
</dbReference>
<dbReference type="RefSeq" id="WP_407031498.1">
    <property type="nucleotide sequence ID" value="NZ_JAQGEF010000010.1"/>
</dbReference>
<dbReference type="InterPro" id="IPR026341">
    <property type="entry name" value="T9SS_type_B"/>
</dbReference>
<dbReference type="Pfam" id="PF13585">
    <property type="entry name" value="CHU_C"/>
    <property type="match status" value="1"/>
</dbReference>
<evidence type="ECO:0000313" key="4">
    <source>
        <dbReference type="Proteomes" id="UP001210231"/>
    </source>
</evidence>
<keyword evidence="1" id="KW-0812">Transmembrane</keyword>
<organism evidence="3 4">
    <name type="scientific">Polluticaenibacter yanchengensis</name>
    <dbReference type="NCBI Taxonomy" id="3014562"/>
    <lineage>
        <taxon>Bacteria</taxon>
        <taxon>Pseudomonadati</taxon>
        <taxon>Bacteroidota</taxon>
        <taxon>Chitinophagia</taxon>
        <taxon>Chitinophagales</taxon>
        <taxon>Chitinophagaceae</taxon>
        <taxon>Polluticaenibacter</taxon>
    </lineage>
</organism>
<dbReference type="EMBL" id="JAQGEF010000010">
    <property type="protein sequence ID" value="MDA3615174.1"/>
    <property type="molecule type" value="Genomic_DNA"/>
</dbReference>
<dbReference type="Pfam" id="PF17517">
    <property type="entry name" value="IgGFc_binding"/>
    <property type="match status" value="1"/>
</dbReference>
<dbReference type="InterPro" id="IPR013783">
    <property type="entry name" value="Ig-like_fold"/>
</dbReference>
<dbReference type="InterPro" id="IPR035234">
    <property type="entry name" value="IgGFc-bd_N"/>
</dbReference>
<feature type="domain" description="PKD" evidence="2">
    <location>
        <begin position="987"/>
        <end position="1026"/>
    </location>
</feature>
<evidence type="ECO:0000259" key="2">
    <source>
        <dbReference type="PROSITE" id="PS50093"/>
    </source>
</evidence>
<dbReference type="Gene3D" id="2.60.40.10">
    <property type="entry name" value="Immunoglobulins"/>
    <property type="match status" value="5"/>
</dbReference>
<dbReference type="PANTHER" id="PTHR46534">
    <property type="entry name" value="IGGFC_BINDING DOMAIN-CONTAINING PROTEIN"/>
    <property type="match status" value="1"/>
</dbReference>
<dbReference type="Pfam" id="PF18911">
    <property type="entry name" value="PKD_4"/>
    <property type="match status" value="3"/>
</dbReference>
<keyword evidence="4" id="KW-1185">Reference proteome</keyword>
<feature type="domain" description="PKD" evidence="2">
    <location>
        <begin position="724"/>
        <end position="760"/>
    </location>
</feature>
<sequence length="1374" mass="150282">MKGLEKYIVRLEIIICTIIMLGTGNVVLAQKFSNKGKEFWVGYGLHYFMEVGQNNSQNMVLYFSAEQNSNVKVTIKGQTTTTVQNYFVPANSVIESSAMPKSGPADCRLYDVPPSYGGLGSDRMFERSIHVESDEPIVVYAHISGGGSSGATMLMPVESWGYSYVSVNFKQFVNGIASGDGCFSWMFVVANEDNTVLEINPSVPLRNGRPANQPFTVTLQRGQIYQVVAAAIDRFSGHDLTGTRVKSVANSNNECLPIAVFSGSSSTAINCNNSLSGFADNMIQQAFPVQAWGKKYLTAPFSSSTNASVLNETIYRVVVKDASVPVYKNGVQLTNIVGNTYYEFRSKTADLIESSKPIMVSQYMPSMSEGASTGCDFTGVGDPEMIYLSPLEQSIAQVGFYRNTAAVIDVNYLTLIIHKEGIKSLTIDGSNTFSHVYDHPNMPGYAVVIQRWTAAKAQCLVKSDSLFTSVTYGLGRYDSYGYNAGTMINNLGGTSYIENPEGNLDGNYDFACINSPTELSILMSYTPEKLVWHLSKNNRISPNQDVEQNAPVAIDTISIKGVDYFRFKLPNSYQFTEAGLQIVEVSSTHPELDNCNNTEKIKLEIEVKDVGDIAAWSYVHNTCISDTAYFKWDNVNLGDNEIYKWKWTLQGLENGISDTAKRVFPEAGLKNITLSVTTTTGCIVDSTLAITINEPAEVTIDASDINICLGESVDLKSVGSGALSGNISGWYWNLGNGETFTTSQILNYKYQNAGEYRIRLVGKVSALCISDTAEITLNVWDKPNTSFVVENNCLQPDGTVQFKSLASSPDGKEIAAHLWNFGDSEANAGNPNTSNAAEPVHRYKNKTYTITYQTTSAYGCIADTTAQLTFEFLPELKYGPLNNVCINSGEINIATAQVLNGVTGNGFYKGIGVSATGNYTPSVAGIGKHTIWYIFKSNLGCEDSVSTEITVVDLPVPAFELSENVCLGNAITITDKSASQYSTISQWQWNLGNGNSETKTNNNPFQVVYNAEGQYTIELKVRDANGCESDVLKKNITIYKEPVVDFELPQIVCFPNGAAKFINQSQSNETLTYLWHFGDNTTSTVKDPEHIYTINQSYNIQLKATTAFGCSKTISKVFAGFINRPVSNIESSDTEICANKTIAFKDNGTYGEAVTYQWTINNQSVSTNASFDHQFTAAGNYKVQLAVNGTSGCTSELNEINISVLANPIVNTGNKLFAIQGTSATFQPRVTPNTNVTYQWTPSALLSNANSLNPTYIVSQNQTFSLTVTVGGKCSTTDELVVEMLKEIVPPNAFSPNGDGINDTWIIRGLENYPDVRLVVFDRYGKVVLEQKGYQTPWDGTVKGKPLPVGTYYYIITFTNGLKEPVKGSVTIVR</sequence>
<reference evidence="3 4" key="1">
    <citation type="submission" date="2022-12" db="EMBL/GenBank/DDBJ databases">
        <title>Chitinophagaceae gen. sp. nov., a new member of the family Chitinophagaceae, isolated from soil in a chemical factory.</title>
        <authorList>
            <person name="Ke Z."/>
        </authorList>
    </citation>
    <scope>NUCLEOTIDE SEQUENCE [LARGE SCALE GENOMIC DNA]</scope>
    <source>
        <strain evidence="3 4">LY-5</strain>
    </source>
</reference>
<feature type="domain" description="PKD" evidence="2">
    <location>
        <begin position="1061"/>
        <end position="1109"/>
    </location>
</feature>
<feature type="domain" description="PKD" evidence="2">
    <location>
        <begin position="1125"/>
        <end position="1209"/>
    </location>
</feature>
<keyword evidence="1" id="KW-1133">Transmembrane helix</keyword>
<dbReference type="PANTHER" id="PTHR46534:SF1">
    <property type="entry name" value="IGGFC-BINDING PROTEIN N-TERMINAL DOMAIN-CONTAINING PROTEIN"/>
    <property type="match status" value="1"/>
</dbReference>